<evidence type="ECO:0000256" key="2">
    <source>
        <dbReference type="ARBA" id="ARBA00022448"/>
    </source>
</evidence>
<dbReference type="InterPro" id="IPR050790">
    <property type="entry name" value="ExbB/TolQ_transport"/>
</dbReference>
<organism evidence="12 13">
    <name type="scientific">Halanaerobium saccharolyticum subsp. saccharolyticum DSM 6643</name>
    <dbReference type="NCBI Taxonomy" id="1293054"/>
    <lineage>
        <taxon>Bacteria</taxon>
        <taxon>Bacillati</taxon>
        <taxon>Bacillota</taxon>
        <taxon>Clostridia</taxon>
        <taxon>Halanaerobiales</taxon>
        <taxon>Halanaerobiaceae</taxon>
        <taxon>Halanaerobium</taxon>
    </lineage>
</organism>
<dbReference type="GO" id="GO:0005886">
    <property type="term" value="C:plasma membrane"/>
    <property type="evidence" value="ECO:0007669"/>
    <property type="project" value="UniProtKB-SubCell"/>
</dbReference>
<comment type="caution">
    <text evidence="12">The sequence shown here is derived from an EMBL/GenBank/DDBJ whole genome shotgun (WGS) entry which is preliminary data.</text>
</comment>
<keyword evidence="13" id="KW-1185">Reference proteome</keyword>
<evidence type="ECO:0000256" key="10">
    <source>
        <dbReference type="SAM" id="Phobius"/>
    </source>
</evidence>
<name>M5DZN4_9FIRM</name>
<dbReference type="RefSeq" id="WP_005488616.1">
    <property type="nucleotide sequence ID" value="NZ_CAUI01000015.1"/>
</dbReference>
<feature type="compositionally biased region" description="Basic and acidic residues" evidence="9">
    <location>
        <begin position="211"/>
        <end position="223"/>
    </location>
</feature>
<dbReference type="AlphaFoldDB" id="M5DZN4"/>
<accession>M5DZN4</accession>
<evidence type="ECO:0000256" key="1">
    <source>
        <dbReference type="ARBA" id="ARBA00004651"/>
    </source>
</evidence>
<dbReference type="GO" id="GO:0017038">
    <property type="term" value="P:protein import"/>
    <property type="evidence" value="ECO:0007669"/>
    <property type="project" value="TreeGrafter"/>
</dbReference>
<dbReference type="STRING" id="1293054.HSACCH_01206"/>
<protein>
    <submittedName>
        <fullName evidence="12">MotA/TolQ/ExbB proton channel family protein</fullName>
    </submittedName>
</protein>
<evidence type="ECO:0000313" key="12">
    <source>
        <dbReference type="EMBL" id="CCU79286.1"/>
    </source>
</evidence>
<evidence type="ECO:0000256" key="9">
    <source>
        <dbReference type="SAM" id="MobiDB-lite"/>
    </source>
</evidence>
<comment type="subcellular location">
    <subcellularLocation>
        <location evidence="1">Cell membrane</location>
        <topology evidence="1">Multi-pass membrane protein</topology>
    </subcellularLocation>
    <subcellularLocation>
        <location evidence="8">Membrane</location>
        <topology evidence="8">Multi-pass membrane protein</topology>
    </subcellularLocation>
</comment>
<feature type="region of interest" description="Disordered" evidence="9">
    <location>
        <begin position="203"/>
        <end position="223"/>
    </location>
</feature>
<evidence type="ECO:0000256" key="4">
    <source>
        <dbReference type="ARBA" id="ARBA00022692"/>
    </source>
</evidence>
<keyword evidence="2 8" id="KW-0813">Transport</keyword>
<evidence type="ECO:0000259" key="11">
    <source>
        <dbReference type="Pfam" id="PF01618"/>
    </source>
</evidence>
<comment type="similarity">
    <text evidence="8">Belongs to the exbB/tolQ family.</text>
</comment>
<dbReference type="OrthoDB" id="4045at2"/>
<keyword evidence="5 8" id="KW-0653">Protein transport</keyword>
<feature type="transmembrane region" description="Helical" evidence="10">
    <location>
        <begin position="153"/>
        <end position="174"/>
    </location>
</feature>
<keyword evidence="3" id="KW-1003">Cell membrane</keyword>
<reference evidence="13" key="1">
    <citation type="journal article" date="2013" name="Genome Announc.">
        <title>Genome Sequence of Halanaerobium saccharolyticum subsp. saccharolyticum Strain DSM 6643T, a Halophilic Hydrogen-Producing Bacterium.</title>
        <authorList>
            <person name="Kivisto A."/>
            <person name="Larjo A."/>
            <person name="Ciranna A."/>
            <person name="Santala V."/>
            <person name="Roos C."/>
            <person name="Karp M."/>
        </authorList>
    </citation>
    <scope>NUCLEOTIDE SEQUENCE [LARGE SCALE GENOMIC DNA]</scope>
    <source>
        <strain evidence="13">DSM 6643</strain>
    </source>
</reference>
<evidence type="ECO:0000313" key="13">
    <source>
        <dbReference type="Proteomes" id="UP000012063"/>
    </source>
</evidence>
<sequence>MITEFIETAGIVSYPLLLAAFLMLFIIIERTIVFILNYRSINKAEYLEAISEFDSNNIKSNILKEKKGIAAKIYYNTLIKKPKNREEFKLYLDAEEIDQLPELEKHLGFLNFIAQVAPTLGLLGTVSGMIKTFQVLGLGGNPEQMALGISEALFTTAAGLIISLPAAAFYHYFYAKIEKLHNQMNNLKLESESMLFKKEIKESNQVSQQESHNKELKKNELSA</sequence>
<dbReference type="InParanoid" id="M5DZN4"/>
<evidence type="ECO:0000256" key="7">
    <source>
        <dbReference type="ARBA" id="ARBA00023136"/>
    </source>
</evidence>
<dbReference type="Pfam" id="PF01618">
    <property type="entry name" value="MotA_ExbB"/>
    <property type="match status" value="1"/>
</dbReference>
<evidence type="ECO:0000256" key="5">
    <source>
        <dbReference type="ARBA" id="ARBA00022927"/>
    </source>
</evidence>
<dbReference type="EMBL" id="CAUI01000015">
    <property type="protein sequence ID" value="CCU79286.1"/>
    <property type="molecule type" value="Genomic_DNA"/>
</dbReference>
<evidence type="ECO:0000256" key="6">
    <source>
        <dbReference type="ARBA" id="ARBA00022989"/>
    </source>
</evidence>
<feature type="domain" description="MotA/TolQ/ExbB proton channel" evidence="11">
    <location>
        <begin position="71"/>
        <end position="185"/>
    </location>
</feature>
<keyword evidence="6 10" id="KW-1133">Transmembrane helix</keyword>
<dbReference type="InterPro" id="IPR002898">
    <property type="entry name" value="MotA_ExbB_proton_chnl"/>
</dbReference>
<feature type="transmembrane region" description="Helical" evidence="10">
    <location>
        <begin position="109"/>
        <end position="133"/>
    </location>
</feature>
<gene>
    <name evidence="12" type="ORF">HSACCH_01206</name>
</gene>
<feature type="transmembrane region" description="Helical" evidence="10">
    <location>
        <begin position="12"/>
        <end position="36"/>
    </location>
</feature>
<proteinExistence type="inferred from homology"/>
<dbReference type="PANTHER" id="PTHR30625">
    <property type="entry name" value="PROTEIN TOLQ"/>
    <property type="match status" value="1"/>
</dbReference>
<dbReference type="Proteomes" id="UP000012063">
    <property type="component" value="Unassembled WGS sequence"/>
</dbReference>
<evidence type="ECO:0000256" key="3">
    <source>
        <dbReference type="ARBA" id="ARBA00022475"/>
    </source>
</evidence>
<keyword evidence="7 10" id="KW-0472">Membrane</keyword>
<evidence type="ECO:0000256" key="8">
    <source>
        <dbReference type="RuleBase" id="RU004057"/>
    </source>
</evidence>
<dbReference type="PANTHER" id="PTHR30625:SF15">
    <property type="entry name" value="BIOPOLYMER TRANSPORT PROTEIN EXBB"/>
    <property type="match status" value="1"/>
</dbReference>
<dbReference type="eggNOG" id="COG0811">
    <property type="taxonomic scope" value="Bacteria"/>
</dbReference>
<keyword evidence="4 10" id="KW-0812">Transmembrane</keyword>